<accession>A0A2W1DB25</accession>
<evidence type="ECO:0000313" key="2">
    <source>
        <dbReference type="Proteomes" id="UP000245464"/>
    </source>
</evidence>
<protein>
    <submittedName>
        <fullName evidence="1">Tcp11 domain containing protein</fullName>
    </submittedName>
</protein>
<comment type="caution">
    <text evidence="1">The sequence shown here is derived from an EMBL/GenBank/DDBJ whole genome shotgun (WGS) entry which is preliminary data.</text>
</comment>
<dbReference type="AlphaFoldDB" id="A0A2W1DB25"/>
<evidence type="ECO:0000313" key="1">
    <source>
        <dbReference type="EMBL" id="KAF7571422.1"/>
    </source>
</evidence>
<organism evidence="1 2">
    <name type="scientific">Pyrenophora tritici-repentis</name>
    <dbReference type="NCBI Taxonomy" id="45151"/>
    <lineage>
        <taxon>Eukaryota</taxon>
        <taxon>Fungi</taxon>
        <taxon>Dikarya</taxon>
        <taxon>Ascomycota</taxon>
        <taxon>Pezizomycotina</taxon>
        <taxon>Dothideomycetes</taxon>
        <taxon>Pleosporomycetidae</taxon>
        <taxon>Pleosporales</taxon>
        <taxon>Pleosporineae</taxon>
        <taxon>Pleosporaceae</taxon>
        <taxon>Pyrenophora</taxon>
    </lineage>
</organism>
<dbReference type="Proteomes" id="UP000245464">
    <property type="component" value="Chromosome 4"/>
</dbReference>
<gene>
    <name evidence="1" type="ORF">PtrM4_089220</name>
</gene>
<dbReference type="KEGG" id="ptrr:90956221"/>
<sequence length="96" mass="10285">MALAIHLAQLTKLLADESNLAHKLWQTGSSKALSRGASSLDALAGAAGAYAVEDVRLEALEEDFHNGVREFPRFGLGEQPRDCGGELGASRRWHVA</sequence>
<proteinExistence type="predicted"/>
<dbReference type="EMBL" id="NQIK02000004">
    <property type="protein sequence ID" value="KAF7571422.1"/>
    <property type="molecule type" value="Genomic_DNA"/>
</dbReference>
<reference evidence="1" key="1">
    <citation type="journal article" date="2018" name="BMC Genomics">
        <title>Comparative genomics of the wheat fungal pathogen Pyrenophora tritici-repentis reveals chromosomal variations and genome plasticity.</title>
        <authorList>
            <person name="Moolhuijzen P."/>
            <person name="See P.T."/>
            <person name="Hane J.K."/>
            <person name="Shi G."/>
            <person name="Liu Z."/>
            <person name="Oliver R.P."/>
            <person name="Moffat C.S."/>
        </authorList>
    </citation>
    <scope>NUCLEOTIDE SEQUENCE [LARGE SCALE GENOMIC DNA]</scope>
    <source>
        <strain evidence="1">M4</strain>
    </source>
</reference>
<dbReference type="RefSeq" id="XP_065962538.1">
    <property type="nucleotide sequence ID" value="XM_066106870.1"/>
</dbReference>
<name>A0A2W1DB25_9PLEO</name>
<dbReference type="GeneID" id="90956221"/>